<dbReference type="KEGG" id="vg:20041447"/>
<dbReference type="SUPFAM" id="SSF52540">
    <property type="entry name" value="P-loop containing nucleoside triphosphate hydrolases"/>
    <property type="match status" value="2"/>
</dbReference>
<gene>
    <name evidence="7" type="ORF">AaV_180</name>
</gene>
<dbReference type="GO" id="GO:0031297">
    <property type="term" value="P:replication fork processing"/>
    <property type="evidence" value="ECO:0007669"/>
    <property type="project" value="TreeGrafter"/>
</dbReference>
<dbReference type="OrthoDB" id="605at10239"/>
<evidence type="ECO:0000256" key="1">
    <source>
        <dbReference type="ARBA" id="ARBA00022741"/>
    </source>
</evidence>
<reference evidence="7 8" key="1">
    <citation type="journal article" date="2014" name="Virology">
        <title>Genome of brown tide virus (AaV), the little giant of the Megaviridae, elucidates NCLDV genome expansion and host-virus coevolution.</title>
        <authorList>
            <person name="Moniruzzaman M."/>
            <person name="LeCleir G.R."/>
            <person name="Brown C.M."/>
            <person name="Gobler C.J."/>
            <person name="Bidle K.D."/>
            <person name="Wilson W.H."/>
            <person name="Wilhelm S.W."/>
        </authorList>
    </citation>
    <scope>NUCLEOTIDE SEQUENCE [LARGE SCALE GENOMIC DNA]</scope>
    <source>
        <strain evidence="7">BtV-01</strain>
    </source>
</reference>
<evidence type="ECO:0000259" key="6">
    <source>
        <dbReference type="PROSITE" id="PS51194"/>
    </source>
</evidence>
<dbReference type="GeneID" id="20041447"/>
<dbReference type="EMBL" id="KJ645900">
    <property type="protein sequence ID" value="AII17179.1"/>
    <property type="molecule type" value="Genomic_DNA"/>
</dbReference>
<dbReference type="PROSITE" id="PS51194">
    <property type="entry name" value="HELICASE_CTER"/>
    <property type="match status" value="1"/>
</dbReference>
<evidence type="ECO:0000256" key="4">
    <source>
        <dbReference type="ARBA" id="ARBA00022840"/>
    </source>
</evidence>
<sequence>MSEFYPLIHSKNFKRKLKETLDKIELSTTRYYNINFNPNPHQTFLKKFLNPNSPYNGILVKHNVGSGKTCTAIGIADAFKDDQREVIVLSPGIAIAEAFKKELKSCRDSFNLKKDPDIIVYKALGSNDEKYEKYLKDRYFDNKLIIIDEVHNLISSLTNPDNITTSRKMELLFGAKNSKFVMLTGTPMINGPSELAILFNLINGPIEGLKMKVTNADSELFNYLKSNNYVDFVEINKNNVVITSVPYGFSKNSDDYVTKDSKYAPTNLNIFKDKIEKFLKDKYSNITISDIESFNLPLFPKVLDEFDELYVNQDAEQNTIMNKTLFQSRIQGLVSSYGYTSIQPKIDKDGIKITEKANYPTIYEQPIDYMTMSSDNQYPQYEEARLKEQKTERNSLIRQKMSQMSDSVTSYKSNSSAKCNVAFTNEVENLDEDGEKLECPEALKRHFEKHKDNESKIDADIKLMSPKFHKVLERIKESDNQINVVYTDFVNFEAGVYSLMEMMIASGYARYGTPSKKLFVEYLNTSNNDFNNILDAFNSPENENGKIINTLFISRSAAEGVSFKNVRNLHILEFHWNLNREKQVIGRVSRYNSHASLNIEDRNVNVYKYLSRLPKKTANSESLNKMYKNDNGITSDVFKYNAAIRKEVLITQFLKAIDEASIDCENNYKNNCIPHLNFHPSYTENYQTKSIDAPKQTIRIKLPPYSFIPKRLHKKIFRLDESTKILYRESDIDFENKIALLDIDEKNFFIFI</sequence>
<dbReference type="Gene3D" id="3.40.50.300">
    <property type="entry name" value="P-loop containing nucleotide triphosphate hydrolases"/>
    <property type="match status" value="2"/>
</dbReference>
<dbReference type="InterPro" id="IPR027417">
    <property type="entry name" value="P-loop_NTPase"/>
</dbReference>
<accession>A0A076FFX4</accession>
<dbReference type="InterPro" id="IPR006935">
    <property type="entry name" value="Helicase/UvrB_N"/>
</dbReference>
<dbReference type="GO" id="GO:0003677">
    <property type="term" value="F:DNA binding"/>
    <property type="evidence" value="ECO:0007669"/>
    <property type="project" value="InterPro"/>
</dbReference>
<dbReference type="GO" id="GO:0004386">
    <property type="term" value="F:helicase activity"/>
    <property type="evidence" value="ECO:0007669"/>
    <property type="project" value="UniProtKB-KW"/>
</dbReference>
<dbReference type="SMART" id="SM00487">
    <property type="entry name" value="DEXDc"/>
    <property type="match status" value="1"/>
</dbReference>
<dbReference type="GO" id="GO:0016787">
    <property type="term" value="F:hydrolase activity"/>
    <property type="evidence" value="ECO:0007669"/>
    <property type="project" value="UniProtKB-KW"/>
</dbReference>
<evidence type="ECO:0000313" key="7">
    <source>
        <dbReference type="EMBL" id="AII17179.1"/>
    </source>
</evidence>
<dbReference type="Proteomes" id="UP000028667">
    <property type="component" value="Segment"/>
</dbReference>
<dbReference type="PROSITE" id="PS51192">
    <property type="entry name" value="HELICASE_ATP_BIND_1"/>
    <property type="match status" value="1"/>
</dbReference>
<organism evidence="7 8">
    <name type="scientific">Aureococcus anophagefferens virus</name>
    <dbReference type="NCBI Taxonomy" id="1474867"/>
    <lineage>
        <taxon>Viruses</taxon>
        <taxon>Varidnaviria</taxon>
        <taxon>Bamfordvirae</taxon>
        <taxon>Nucleocytoviricota</taxon>
        <taxon>Megaviricetes</taxon>
        <taxon>Imitervirales</taxon>
        <taxon>Schizomimiviridae</taxon>
        <taxon>Kratosvirus</taxon>
        <taxon>Kratosvirus quantuckense</taxon>
    </lineage>
</organism>
<keyword evidence="4" id="KW-0067">ATP-binding</keyword>
<keyword evidence="2" id="KW-0378">Hydrolase</keyword>
<keyword evidence="8" id="KW-1185">Reference proteome</keyword>
<dbReference type="InterPro" id="IPR014001">
    <property type="entry name" value="Helicase_ATP-bd"/>
</dbReference>
<evidence type="ECO:0000259" key="5">
    <source>
        <dbReference type="PROSITE" id="PS51192"/>
    </source>
</evidence>
<evidence type="ECO:0000256" key="3">
    <source>
        <dbReference type="ARBA" id="ARBA00022806"/>
    </source>
</evidence>
<protein>
    <submittedName>
        <fullName evidence="7">Putative VV D6R-type helicase</fullName>
    </submittedName>
</protein>
<dbReference type="GO" id="GO:0006281">
    <property type="term" value="P:DNA repair"/>
    <property type="evidence" value="ECO:0007669"/>
    <property type="project" value="TreeGrafter"/>
</dbReference>
<dbReference type="RefSeq" id="YP_009052254.1">
    <property type="nucleotide sequence ID" value="NC_024697.1"/>
</dbReference>
<dbReference type="GO" id="GO:0005524">
    <property type="term" value="F:ATP binding"/>
    <property type="evidence" value="ECO:0007669"/>
    <property type="project" value="UniProtKB-KW"/>
</dbReference>
<proteinExistence type="predicted"/>
<dbReference type="InterPro" id="IPR001650">
    <property type="entry name" value="Helicase_C-like"/>
</dbReference>
<dbReference type="Pfam" id="PF04851">
    <property type="entry name" value="ResIII"/>
    <property type="match status" value="1"/>
</dbReference>
<name>A0A076FFX4_9VIRU</name>
<dbReference type="PANTHER" id="PTHR45766">
    <property type="entry name" value="DNA ANNEALING HELICASE AND ENDONUCLEASE ZRANB3 FAMILY MEMBER"/>
    <property type="match status" value="1"/>
</dbReference>
<keyword evidence="1" id="KW-0547">Nucleotide-binding</keyword>
<dbReference type="PANTHER" id="PTHR45766:SF3">
    <property type="entry name" value="DNA ANNEALING HELICASE AND ENDONUCLEASE ZRANB3"/>
    <property type="match status" value="1"/>
</dbReference>
<feature type="domain" description="Helicase C-terminal" evidence="6">
    <location>
        <begin position="467"/>
        <end position="634"/>
    </location>
</feature>
<evidence type="ECO:0000256" key="2">
    <source>
        <dbReference type="ARBA" id="ARBA00022801"/>
    </source>
</evidence>
<evidence type="ECO:0000313" key="8">
    <source>
        <dbReference type="Proteomes" id="UP000028667"/>
    </source>
</evidence>
<keyword evidence="3 7" id="KW-0347">Helicase</keyword>
<dbReference type="GO" id="GO:0004520">
    <property type="term" value="F:DNA endonuclease activity"/>
    <property type="evidence" value="ECO:0007669"/>
    <property type="project" value="TreeGrafter"/>
</dbReference>
<feature type="domain" description="Helicase ATP-binding" evidence="5">
    <location>
        <begin position="49"/>
        <end position="205"/>
    </location>
</feature>
<dbReference type="Pfam" id="PF00271">
    <property type="entry name" value="Helicase_C"/>
    <property type="match status" value="1"/>
</dbReference>